<feature type="transmembrane region" description="Helical" evidence="8">
    <location>
        <begin position="157"/>
        <end position="174"/>
    </location>
</feature>
<name>A0ABP7SWP3_9PSEU</name>
<dbReference type="EMBL" id="BAABAL010000017">
    <property type="protein sequence ID" value="GAA4017640.1"/>
    <property type="molecule type" value="Genomic_DNA"/>
</dbReference>
<evidence type="ECO:0000313" key="10">
    <source>
        <dbReference type="Proteomes" id="UP001501747"/>
    </source>
</evidence>
<keyword evidence="10" id="KW-1185">Reference proteome</keyword>
<keyword evidence="5 8" id="KW-0812">Transmembrane</keyword>
<evidence type="ECO:0000256" key="8">
    <source>
        <dbReference type="RuleBase" id="RU363041"/>
    </source>
</evidence>
<feature type="transmembrane region" description="Helical" evidence="8">
    <location>
        <begin position="96"/>
        <end position="113"/>
    </location>
</feature>
<dbReference type="Proteomes" id="UP001501747">
    <property type="component" value="Unassembled WGS sequence"/>
</dbReference>
<dbReference type="Pfam" id="PF01925">
    <property type="entry name" value="TauE"/>
    <property type="match status" value="1"/>
</dbReference>
<proteinExistence type="inferred from homology"/>
<feature type="transmembrane region" description="Helical" evidence="8">
    <location>
        <begin position="251"/>
        <end position="273"/>
    </location>
</feature>
<comment type="similarity">
    <text evidence="2 8">Belongs to the 4-toluene sulfonate uptake permease (TSUP) (TC 2.A.102) family.</text>
</comment>
<sequence length="275" mass="28021">MRAYRSPVFTTLDLPGFAGVSVAALAFLCAAAFLAGAIDAIVGGGGLVQLPAMLLVMPGGAPIHSLATSKLSSFVGTAAAVGTYVRRTKIDWRSTAPTAVLAFGGSVGGAAFADVLPPGVLNVVVLCALVGVGLYTWRKPEFGAEDAERLSRARTLMVMLGGGVVIGFWDGLAGPGTGSFLVFLLVGLVGFAFVRASATAKVINTATNLGGLCYFVPAGQVLWGIGLTMALCNLAGSVLGARMAVRRGSEFVRKVFLTVVAALVLSLGWKVVLGT</sequence>
<feature type="transmembrane region" description="Helical" evidence="8">
    <location>
        <begin position="119"/>
        <end position="137"/>
    </location>
</feature>
<keyword evidence="7 8" id="KW-0472">Membrane</keyword>
<feature type="transmembrane region" description="Helical" evidence="8">
    <location>
        <begin position="180"/>
        <end position="200"/>
    </location>
</feature>
<organism evidence="9 10">
    <name type="scientific">Allokutzneria multivorans</name>
    <dbReference type="NCBI Taxonomy" id="1142134"/>
    <lineage>
        <taxon>Bacteria</taxon>
        <taxon>Bacillati</taxon>
        <taxon>Actinomycetota</taxon>
        <taxon>Actinomycetes</taxon>
        <taxon>Pseudonocardiales</taxon>
        <taxon>Pseudonocardiaceae</taxon>
        <taxon>Allokutzneria</taxon>
    </lineage>
</organism>
<evidence type="ECO:0000256" key="7">
    <source>
        <dbReference type="ARBA" id="ARBA00023136"/>
    </source>
</evidence>
<comment type="caution">
    <text evidence="9">The sequence shown here is derived from an EMBL/GenBank/DDBJ whole genome shotgun (WGS) entry which is preliminary data.</text>
</comment>
<accession>A0ABP7SWP3</accession>
<protein>
    <recommendedName>
        <fullName evidence="8">Probable membrane transporter protein</fullName>
    </recommendedName>
</protein>
<evidence type="ECO:0000256" key="2">
    <source>
        <dbReference type="ARBA" id="ARBA00009142"/>
    </source>
</evidence>
<keyword evidence="4 8" id="KW-1003">Cell membrane</keyword>
<comment type="subcellular location">
    <subcellularLocation>
        <location evidence="1 8">Cell membrane</location>
        <topology evidence="1 8">Multi-pass membrane protein</topology>
    </subcellularLocation>
</comment>
<reference evidence="10" key="1">
    <citation type="journal article" date="2019" name="Int. J. Syst. Evol. Microbiol.">
        <title>The Global Catalogue of Microorganisms (GCM) 10K type strain sequencing project: providing services to taxonomists for standard genome sequencing and annotation.</title>
        <authorList>
            <consortium name="The Broad Institute Genomics Platform"/>
            <consortium name="The Broad Institute Genome Sequencing Center for Infectious Disease"/>
            <person name="Wu L."/>
            <person name="Ma J."/>
        </authorList>
    </citation>
    <scope>NUCLEOTIDE SEQUENCE [LARGE SCALE GENOMIC DNA]</scope>
    <source>
        <strain evidence="10">JCM 17342</strain>
    </source>
</reference>
<feature type="transmembrane region" description="Helical" evidence="8">
    <location>
        <begin position="212"/>
        <end position="239"/>
    </location>
</feature>
<evidence type="ECO:0000256" key="3">
    <source>
        <dbReference type="ARBA" id="ARBA00022448"/>
    </source>
</evidence>
<feature type="transmembrane region" description="Helical" evidence="8">
    <location>
        <begin position="12"/>
        <end position="34"/>
    </location>
</feature>
<evidence type="ECO:0000256" key="1">
    <source>
        <dbReference type="ARBA" id="ARBA00004651"/>
    </source>
</evidence>
<evidence type="ECO:0000313" key="9">
    <source>
        <dbReference type="EMBL" id="GAA4017640.1"/>
    </source>
</evidence>
<dbReference type="PANTHER" id="PTHR30269:SF0">
    <property type="entry name" value="MEMBRANE TRANSPORTER PROTEIN YFCA-RELATED"/>
    <property type="match status" value="1"/>
</dbReference>
<dbReference type="InterPro" id="IPR002781">
    <property type="entry name" value="TM_pro_TauE-like"/>
</dbReference>
<evidence type="ECO:0000256" key="4">
    <source>
        <dbReference type="ARBA" id="ARBA00022475"/>
    </source>
</evidence>
<keyword evidence="3" id="KW-0813">Transport</keyword>
<evidence type="ECO:0000256" key="6">
    <source>
        <dbReference type="ARBA" id="ARBA00022989"/>
    </source>
</evidence>
<gene>
    <name evidence="9" type="ORF">GCM10022247_46230</name>
</gene>
<evidence type="ECO:0000256" key="5">
    <source>
        <dbReference type="ARBA" id="ARBA00022692"/>
    </source>
</evidence>
<dbReference type="PANTHER" id="PTHR30269">
    <property type="entry name" value="TRANSMEMBRANE PROTEIN YFCA"/>
    <property type="match status" value="1"/>
</dbReference>
<keyword evidence="6 8" id="KW-1133">Transmembrane helix</keyword>
<dbReference type="InterPro" id="IPR052017">
    <property type="entry name" value="TSUP"/>
</dbReference>